<gene>
    <name evidence="1" type="ORF">E2C06_08375</name>
</gene>
<dbReference type="Pfam" id="PF09601">
    <property type="entry name" value="DUF2459"/>
    <property type="match status" value="1"/>
</dbReference>
<sequence>MTIAAVTGRRKTVAAALGLLAGCVRPAPPTCAARPEGAMAWVVDQGWHTEIALDAATLPEPLAGLRALFPGAWTLAFGFGKRSYVLAEAGNISELLLGPLPGPGVIQVKGLRVAPREAWPGRVTALPLNDEGLAALAGFLWESIAPEAAAQSLQGSLFLAASRDYTLGFTCNTWTAAALRRAGLPVDPAGVVLADAVLAQLRPIGCTA</sequence>
<accession>A0A4R5QIY4</accession>
<dbReference type="Proteomes" id="UP000295096">
    <property type="component" value="Unassembled WGS sequence"/>
</dbReference>
<dbReference type="OrthoDB" id="211174at2"/>
<organism evidence="1 2">
    <name type="scientific">Dankookia rubra</name>
    <dbReference type="NCBI Taxonomy" id="1442381"/>
    <lineage>
        <taxon>Bacteria</taxon>
        <taxon>Pseudomonadati</taxon>
        <taxon>Pseudomonadota</taxon>
        <taxon>Alphaproteobacteria</taxon>
        <taxon>Acetobacterales</taxon>
        <taxon>Roseomonadaceae</taxon>
        <taxon>Dankookia</taxon>
    </lineage>
</organism>
<dbReference type="AlphaFoldDB" id="A0A4R5QIY4"/>
<evidence type="ECO:0000313" key="2">
    <source>
        <dbReference type="Proteomes" id="UP000295096"/>
    </source>
</evidence>
<dbReference type="EMBL" id="SMSJ01000007">
    <property type="protein sequence ID" value="TDH63003.1"/>
    <property type="molecule type" value="Genomic_DNA"/>
</dbReference>
<dbReference type="RefSeq" id="WP_133288149.1">
    <property type="nucleotide sequence ID" value="NZ_SMSJ01000007.1"/>
</dbReference>
<dbReference type="InterPro" id="IPR011727">
    <property type="entry name" value="CHP02117"/>
</dbReference>
<proteinExistence type="predicted"/>
<keyword evidence="2" id="KW-1185">Reference proteome</keyword>
<reference evidence="1 2" key="1">
    <citation type="journal article" date="2016" name="J. Microbiol.">
        <title>Dankookia rubra gen. nov., sp. nov., an alphaproteobacterium isolated from sediment of a shallow stream.</title>
        <authorList>
            <person name="Kim W.H."/>
            <person name="Kim D.H."/>
            <person name="Kang K."/>
            <person name="Ahn T.Y."/>
        </authorList>
    </citation>
    <scope>NUCLEOTIDE SEQUENCE [LARGE SCALE GENOMIC DNA]</scope>
    <source>
        <strain evidence="1 2">JCM30602</strain>
    </source>
</reference>
<evidence type="ECO:0000313" key="1">
    <source>
        <dbReference type="EMBL" id="TDH63003.1"/>
    </source>
</evidence>
<name>A0A4R5QIY4_9PROT</name>
<comment type="caution">
    <text evidence="1">The sequence shown here is derived from an EMBL/GenBank/DDBJ whole genome shotgun (WGS) entry which is preliminary data.</text>
</comment>
<protein>
    <submittedName>
        <fullName evidence="1">DUF2459 domain-containing protein</fullName>
    </submittedName>
</protein>